<dbReference type="GeneID" id="68293469"/>
<gene>
    <name evidence="2" type="ORF">CKM354_000789400</name>
</gene>
<sequence>MLSKSMPSIILFGLGAQAVSFTSWSGLTCRGQLPVKDQAMYPYACYSAGLDPSAIKASSLENKANSDAYTEVYADADCKEYRSTIKYNDFCINANFQAARLFIPPIGLKAFPVLEARNLTMQDLLQAPFEDVTSEEQDMLDNELDAALLEIDASMDTRGKSDVPRRTKSRPGMTLLPSRAVNDRITSETDPNVQGFVTADDNSPGDTGGFRFANNQQRSDWAYTLFQRLSRYRDSNPGSQSYTGSQTVGNHDLDVDIDLSSKTFGSLRAGLLRTWVVMFARQRENHAHQVWDLYDNNILLATTSFKAFCIGA</sequence>
<evidence type="ECO:0000256" key="1">
    <source>
        <dbReference type="SAM" id="SignalP"/>
    </source>
</evidence>
<protein>
    <submittedName>
        <fullName evidence="2">Uncharacterized protein</fullName>
    </submittedName>
</protein>
<proteinExistence type="predicted"/>
<accession>A0A9P3FER9</accession>
<evidence type="ECO:0000313" key="2">
    <source>
        <dbReference type="EMBL" id="GIZ44703.1"/>
    </source>
</evidence>
<organism evidence="2 3">
    <name type="scientific">Cercospora kikuchii</name>
    <dbReference type="NCBI Taxonomy" id="84275"/>
    <lineage>
        <taxon>Eukaryota</taxon>
        <taxon>Fungi</taxon>
        <taxon>Dikarya</taxon>
        <taxon>Ascomycota</taxon>
        <taxon>Pezizomycotina</taxon>
        <taxon>Dothideomycetes</taxon>
        <taxon>Dothideomycetidae</taxon>
        <taxon>Mycosphaerellales</taxon>
        <taxon>Mycosphaerellaceae</taxon>
        <taxon>Cercospora</taxon>
    </lineage>
</organism>
<keyword evidence="3" id="KW-1185">Reference proteome</keyword>
<keyword evidence="1" id="KW-0732">Signal</keyword>
<feature type="chain" id="PRO_5040163160" evidence="1">
    <location>
        <begin position="19"/>
        <end position="312"/>
    </location>
</feature>
<name>A0A9P3FER9_9PEZI</name>
<dbReference type="EMBL" id="BOLY01000005">
    <property type="protein sequence ID" value="GIZ44703.1"/>
    <property type="molecule type" value="Genomic_DNA"/>
</dbReference>
<dbReference type="RefSeq" id="XP_044659190.1">
    <property type="nucleotide sequence ID" value="XM_044803255.1"/>
</dbReference>
<evidence type="ECO:0000313" key="3">
    <source>
        <dbReference type="Proteomes" id="UP000825890"/>
    </source>
</evidence>
<reference evidence="2 3" key="1">
    <citation type="submission" date="2021-01" db="EMBL/GenBank/DDBJ databases">
        <title>Cercospora kikuchii MAFF 305040 whole genome shotgun sequence.</title>
        <authorList>
            <person name="Kashiwa T."/>
            <person name="Suzuki T."/>
        </authorList>
    </citation>
    <scope>NUCLEOTIDE SEQUENCE [LARGE SCALE GENOMIC DNA]</scope>
    <source>
        <strain evidence="2 3">MAFF 305040</strain>
    </source>
</reference>
<dbReference type="Proteomes" id="UP000825890">
    <property type="component" value="Unassembled WGS sequence"/>
</dbReference>
<feature type="signal peptide" evidence="1">
    <location>
        <begin position="1"/>
        <end position="18"/>
    </location>
</feature>
<comment type="caution">
    <text evidence="2">The sequence shown here is derived from an EMBL/GenBank/DDBJ whole genome shotgun (WGS) entry which is preliminary data.</text>
</comment>
<dbReference type="AlphaFoldDB" id="A0A9P3FER9"/>